<gene>
    <name evidence="3" type="primary">PLESTMB000394</name>
    <name evidence="3" type="ORF">PLESTB_000069800</name>
</gene>
<dbReference type="GO" id="GO:0005615">
    <property type="term" value="C:extracellular space"/>
    <property type="evidence" value="ECO:0007669"/>
    <property type="project" value="TreeGrafter"/>
</dbReference>
<feature type="compositionally biased region" description="Pro residues" evidence="1">
    <location>
        <begin position="654"/>
        <end position="707"/>
    </location>
</feature>
<dbReference type="InterPro" id="IPR036378">
    <property type="entry name" value="FAS1_dom_sf"/>
</dbReference>
<feature type="domain" description="FAS1" evidence="2">
    <location>
        <begin position="314"/>
        <end position="475"/>
    </location>
</feature>
<dbReference type="PRINTS" id="PR01217">
    <property type="entry name" value="PRICHEXTENSN"/>
</dbReference>
<reference evidence="3 4" key="1">
    <citation type="journal article" date="2023" name="Commun. Biol.">
        <title>Reorganization of the ancestral sex-determining regions during the evolution of trioecy in Pleodorina starrii.</title>
        <authorList>
            <person name="Takahashi K."/>
            <person name="Suzuki S."/>
            <person name="Kawai-Toyooka H."/>
            <person name="Yamamoto K."/>
            <person name="Hamaji T."/>
            <person name="Ootsuki R."/>
            <person name="Yamaguchi H."/>
            <person name="Kawachi M."/>
            <person name="Higashiyama T."/>
            <person name="Nozaki H."/>
        </authorList>
    </citation>
    <scope>NUCLEOTIDE SEQUENCE [LARGE SCALE GENOMIC DNA]</scope>
    <source>
        <strain evidence="3 4">NIES-4479</strain>
    </source>
</reference>
<keyword evidence="4" id="KW-1185">Reference proteome</keyword>
<dbReference type="EMBL" id="BRXU01000001">
    <property type="protein sequence ID" value="GLC48198.1"/>
    <property type="molecule type" value="Genomic_DNA"/>
</dbReference>
<feature type="region of interest" description="Disordered" evidence="1">
    <location>
        <begin position="652"/>
        <end position="707"/>
    </location>
</feature>
<sequence length="882" mass="92301">MLNCVQAQVARLSYSSIQQYLNSEPLLSLTLQLASPSYAMLARTDTVATVFLPTSDAITSYLHEQYGVEDLAELWSNAALNQLLLSTFNQLLLPLHMVPQRTLTSAQLTNGLQLTASLGGQLTVVRSGGSISVQGPRNSAKIVRANQTLASGLVICHLIDAVLLADPLGPPLVAQLNSPPPARRMPPPRTSPPPPPPIPPPPLPPPLPRRHSPPSPPPTAPRPPPPTPLPRRPPPKRSPAAPPPSPSPPPPPPPPPPPYPKRQPSPPPTRARPPPPSPTRPSSAPSQTQPQTPPLYSSTGLDLAAELRGLGTVAAELEKLLSQGPQLAEVLPLLARLSPHVAAHLSRSNVTMATLFMPSAEAFASYLDSAGDLAAMDLPALIALYRQTLTVIAYHSVPGGSAKRTLSAAALTAAAAAAGGGAASLSSLVPGATLGVMLLSGRLQILGADGGMGAVTRADLAAGQRLMVHVIDQVLLPPPSSEMPLNGAKPQGRQFSSLLSWMADPANLDATVYRVVRGLLPPNFLATLDNPDLKATLFMPVDSSLLGSPEVLRALTAPRAAAGAMLATLLKGHILPDAALTQTDIQVIHFGFTLDSAAGSPLVFNHADSITYLNDVRIQYFDRPAGKAYIHILVSPLSMDFGYQAPALLSSYPRPSPSRPSPFPPPPLSPLPPPISPPRKRQPPPPRPSPRASSPPGPTPPPPPAPPLLPFASLAQAIAGLPESSSLATLYDVAIRSSVFNTIMDSTLMSPFTMFLPNDQAVAAYLAAWEPGRSLDDLADVVATDARTLIRLLSPHTFLGRRLLVASFTNNNSTVLNTGIAGAAGAKLRLSPAAVQPGGQQQAAVQVVNTCCDTVARVLRPDVMLAGGKGVIHVIDAFITPS</sequence>
<dbReference type="SMART" id="SM00554">
    <property type="entry name" value="FAS1"/>
    <property type="match status" value="4"/>
</dbReference>
<dbReference type="Pfam" id="PF02469">
    <property type="entry name" value="Fasciclin"/>
    <property type="match status" value="3"/>
</dbReference>
<dbReference type="PROSITE" id="PS50213">
    <property type="entry name" value="FAS1"/>
    <property type="match status" value="4"/>
</dbReference>
<proteinExistence type="predicted"/>
<dbReference type="Gene3D" id="2.30.180.10">
    <property type="entry name" value="FAS1 domain"/>
    <property type="match status" value="4"/>
</dbReference>
<organism evidence="3 4">
    <name type="scientific">Pleodorina starrii</name>
    <dbReference type="NCBI Taxonomy" id="330485"/>
    <lineage>
        <taxon>Eukaryota</taxon>
        <taxon>Viridiplantae</taxon>
        <taxon>Chlorophyta</taxon>
        <taxon>core chlorophytes</taxon>
        <taxon>Chlorophyceae</taxon>
        <taxon>CS clade</taxon>
        <taxon>Chlamydomonadales</taxon>
        <taxon>Volvocaceae</taxon>
        <taxon>Pleodorina</taxon>
    </lineage>
</organism>
<comment type="caution">
    <text evidence="3">The sequence shown here is derived from an EMBL/GenBank/DDBJ whole genome shotgun (WGS) entry which is preliminary data.</text>
</comment>
<feature type="domain" description="FAS1" evidence="2">
    <location>
        <begin position="14"/>
        <end position="163"/>
    </location>
</feature>
<dbReference type="InterPro" id="IPR050904">
    <property type="entry name" value="Adhesion/Biosynth-related"/>
</dbReference>
<feature type="compositionally biased region" description="Low complexity" evidence="1">
    <location>
        <begin position="280"/>
        <end position="290"/>
    </location>
</feature>
<feature type="domain" description="FAS1" evidence="2">
    <location>
        <begin position="711"/>
        <end position="879"/>
    </location>
</feature>
<evidence type="ECO:0000313" key="3">
    <source>
        <dbReference type="EMBL" id="GLC48198.1"/>
    </source>
</evidence>
<dbReference type="PANTHER" id="PTHR10900">
    <property type="entry name" value="PERIOSTIN-RELATED"/>
    <property type="match status" value="1"/>
</dbReference>
<name>A0A9W6B9Y5_9CHLO</name>
<dbReference type="PANTHER" id="PTHR10900:SF77">
    <property type="entry name" value="FI19380P1"/>
    <property type="match status" value="1"/>
</dbReference>
<feature type="compositionally biased region" description="Pro residues" evidence="1">
    <location>
        <begin position="178"/>
        <end position="279"/>
    </location>
</feature>
<dbReference type="AlphaFoldDB" id="A0A9W6B9Y5"/>
<protein>
    <recommendedName>
        <fullName evidence="2">FAS1 domain-containing protein</fullName>
    </recommendedName>
</protein>
<feature type="region of interest" description="Disordered" evidence="1">
    <location>
        <begin position="175"/>
        <end position="298"/>
    </location>
</feature>
<dbReference type="InterPro" id="IPR000782">
    <property type="entry name" value="FAS1_domain"/>
</dbReference>
<feature type="domain" description="FAS1" evidence="2">
    <location>
        <begin position="495"/>
        <end position="637"/>
    </location>
</feature>
<evidence type="ECO:0000259" key="2">
    <source>
        <dbReference type="PROSITE" id="PS50213"/>
    </source>
</evidence>
<evidence type="ECO:0000313" key="4">
    <source>
        <dbReference type="Proteomes" id="UP001165080"/>
    </source>
</evidence>
<evidence type="ECO:0000256" key="1">
    <source>
        <dbReference type="SAM" id="MobiDB-lite"/>
    </source>
</evidence>
<dbReference type="Proteomes" id="UP001165080">
    <property type="component" value="Unassembled WGS sequence"/>
</dbReference>
<accession>A0A9W6B9Y5</accession>
<dbReference type="SUPFAM" id="SSF82153">
    <property type="entry name" value="FAS1 domain"/>
    <property type="match status" value="4"/>
</dbReference>